<name>A0A2Z7ACL1_9LAMI</name>
<dbReference type="PANTHER" id="PTHR34365">
    <property type="entry name" value="ENOLASE (DUF1399)"/>
    <property type="match status" value="1"/>
</dbReference>
<evidence type="ECO:0000259" key="1">
    <source>
        <dbReference type="Pfam" id="PF25335"/>
    </source>
</evidence>
<reference evidence="2 3" key="1">
    <citation type="journal article" date="2015" name="Proc. Natl. Acad. Sci. U.S.A.">
        <title>The resurrection genome of Boea hygrometrica: A blueprint for survival of dehydration.</title>
        <authorList>
            <person name="Xiao L."/>
            <person name="Yang G."/>
            <person name="Zhang L."/>
            <person name="Yang X."/>
            <person name="Zhao S."/>
            <person name="Ji Z."/>
            <person name="Zhou Q."/>
            <person name="Hu M."/>
            <person name="Wang Y."/>
            <person name="Chen M."/>
            <person name="Xu Y."/>
            <person name="Jin H."/>
            <person name="Xiao X."/>
            <person name="Hu G."/>
            <person name="Bao F."/>
            <person name="Hu Y."/>
            <person name="Wan P."/>
            <person name="Li L."/>
            <person name="Deng X."/>
            <person name="Kuang T."/>
            <person name="Xiang C."/>
            <person name="Zhu J.K."/>
            <person name="Oliver M.J."/>
            <person name="He Y."/>
        </authorList>
    </citation>
    <scope>NUCLEOTIDE SEQUENCE [LARGE SCALE GENOMIC DNA]</scope>
    <source>
        <strain evidence="3">cv. XS01</strain>
    </source>
</reference>
<dbReference type="Pfam" id="PF07173">
    <property type="entry name" value="GRDP-like"/>
    <property type="match status" value="1"/>
</dbReference>
<dbReference type="PANTHER" id="PTHR34365:SF2">
    <property type="entry name" value="ENOLASE (DUF1399)"/>
    <property type="match status" value="1"/>
</dbReference>
<dbReference type="Proteomes" id="UP000250235">
    <property type="component" value="Unassembled WGS sequence"/>
</dbReference>
<evidence type="ECO:0000313" key="3">
    <source>
        <dbReference type="Proteomes" id="UP000250235"/>
    </source>
</evidence>
<dbReference type="OrthoDB" id="2684236at2759"/>
<gene>
    <name evidence="2" type="ORF">F511_31837</name>
</gene>
<dbReference type="EMBL" id="KV016695">
    <property type="protein sequence ID" value="KZV19467.1"/>
    <property type="molecule type" value="Genomic_DNA"/>
</dbReference>
<accession>A0A2Z7ACL1</accession>
<dbReference type="Pfam" id="PF25335">
    <property type="entry name" value="GRDP_C"/>
    <property type="match status" value="1"/>
</dbReference>
<dbReference type="InterPro" id="IPR057518">
    <property type="entry name" value="GRDP_C"/>
</dbReference>
<keyword evidence="3" id="KW-1185">Reference proteome</keyword>
<feature type="domain" description="GRPD C-terminal" evidence="1">
    <location>
        <begin position="476"/>
        <end position="658"/>
    </location>
</feature>
<protein>
    <recommendedName>
        <fullName evidence="1">GRPD C-terminal domain-containing protein</fullName>
    </recommendedName>
</protein>
<evidence type="ECO:0000313" key="2">
    <source>
        <dbReference type="EMBL" id="KZV19467.1"/>
    </source>
</evidence>
<sequence length="765" mass="87670">MSAVEAISAMRSFSEIPEDETVSPSVDLVAAATRNLVFLRILAESQWLHHKPTILEAIRRYDQLWMPLIADLSKGLTKPPMILPPLDVEWIWFCHSLSPANYRCYCEARFSKIIGKPTIFYEENEEYALDRCRKIWEDRFPSEPFENEVDPSLENCSVVSDEGLLEQALKMRYLCRLFYDLAWSYNSELVFLIAANKRYKGFIYMIHKYADEHSCLVPTSDVLLMWLTHKSYPTVYAVDIKELELDAEKIVMESDKEEDIEKTKSLWERTFDQPYERAGSAVIAGSIVNESPVYLDVTHSDVNTSYESMVPRFLLEVCISVKTNSSMKNTQRDFSRDFLRFRMAKCHWELKIDKPMSNFNSQSWRKALHLYCEFGTKEMILELRNHGGLFSKGSTLQRKIPFPWNDLIRAPSLTIGKEVIQGLKAMASITPPVQASYLLKFVPDRVTDDSGAMISDVILRMNHYRPQEGRWLSRTVLDHATRECFVARMRVGGGFWRRGGEAPKAVKPGDRIIEIRGGSWSYVTGSSSIGRAPEKVVGTASPKEPLEGYKASWSFSTGDELNIMWDATSSISSMSFNLHHRNPTESRVKLLKGRQMQYHVNKSWSEAREQKQDKKQGTVKDDRNFEEEYFVTVVRFSEGNPIGKATGLLNWKLQMVEFLPEEDAVLVLLLCLSILRSVSVMKREDVGNLLVRSRVREAKAGERDWGSVILHPSSYSPNVSSPYLHPWYWNASLFVPSKDQMVSPPSLSYSQAEGGDDLYKSWIIS</sequence>
<proteinExistence type="predicted"/>
<dbReference type="AlphaFoldDB" id="A0A2Z7ACL1"/>
<organism evidence="2 3">
    <name type="scientific">Dorcoceras hygrometricum</name>
    <dbReference type="NCBI Taxonomy" id="472368"/>
    <lineage>
        <taxon>Eukaryota</taxon>
        <taxon>Viridiplantae</taxon>
        <taxon>Streptophyta</taxon>
        <taxon>Embryophyta</taxon>
        <taxon>Tracheophyta</taxon>
        <taxon>Spermatophyta</taxon>
        <taxon>Magnoliopsida</taxon>
        <taxon>eudicotyledons</taxon>
        <taxon>Gunneridae</taxon>
        <taxon>Pentapetalae</taxon>
        <taxon>asterids</taxon>
        <taxon>lamiids</taxon>
        <taxon>Lamiales</taxon>
        <taxon>Gesneriaceae</taxon>
        <taxon>Didymocarpoideae</taxon>
        <taxon>Trichosporeae</taxon>
        <taxon>Loxocarpinae</taxon>
        <taxon>Dorcoceras</taxon>
    </lineage>
</organism>
<dbReference type="InterPro" id="IPR009836">
    <property type="entry name" value="GRDP-like"/>
</dbReference>